<proteinExistence type="predicted"/>
<evidence type="ECO:0000313" key="3">
    <source>
        <dbReference type="Proteomes" id="UP000054270"/>
    </source>
</evidence>
<organism evidence="2 3">
    <name type="scientific">Hypholoma sublateritium (strain FD-334 SS-4)</name>
    <dbReference type="NCBI Taxonomy" id="945553"/>
    <lineage>
        <taxon>Eukaryota</taxon>
        <taxon>Fungi</taxon>
        <taxon>Dikarya</taxon>
        <taxon>Basidiomycota</taxon>
        <taxon>Agaricomycotina</taxon>
        <taxon>Agaricomycetes</taxon>
        <taxon>Agaricomycetidae</taxon>
        <taxon>Agaricales</taxon>
        <taxon>Agaricineae</taxon>
        <taxon>Strophariaceae</taxon>
        <taxon>Hypholoma</taxon>
    </lineage>
</organism>
<name>A0A0D2LIN1_HYPSF</name>
<keyword evidence="3" id="KW-1185">Reference proteome</keyword>
<protein>
    <submittedName>
        <fullName evidence="2">Uncharacterized protein</fullName>
    </submittedName>
</protein>
<dbReference type="AlphaFoldDB" id="A0A0D2LIN1"/>
<feature type="signal peptide" evidence="1">
    <location>
        <begin position="1"/>
        <end position="26"/>
    </location>
</feature>
<gene>
    <name evidence="2" type="ORF">HYPSUDRAFT_939909</name>
</gene>
<evidence type="ECO:0000256" key="1">
    <source>
        <dbReference type="SAM" id="SignalP"/>
    </source>
</evidence>
<keyword evidence="1" id="KW-0732">Signal</keyword>
<accession>A0A0D2LIN1</accession>
<feature type="chain" id="PRO_5002263884" evidence="1">
    <location>
        <begin position="27"/>
        <end position="87"/>
    </location>
</feature>
<evidence type="ECO:0000313" key="2">
    <source>
        <dbReference type="EMBL" id="KJA27497.1"/>
    </source>
</evidence>
<sequence>MGRFCSSLLIMFTFLLCYFHFPYTSPVRFVSHELDNVFCDSSKNISLALYPGHIADTEDTERLMLQATAVLWALQPAKFTRLSNPAV</sequence>
<dbReference type="EMBL" id="KN817524">
    <property type="protein sequence ID" value="KJA27497.1"/>
    <property type="molecule type" value="Genomic_DNA"/>
</dbReference>
<dbReference type="Proteomes" id="UP000054270">
    <property type="component" value="Unassembled WGS sequence"/>
</dbReference>
<reference evidence="3" key="1">
    <citation type="submission" date="2014-04" db="EMBL/GenBank/DDBJ databases">
        <title>Evolutionary Origins and Diversification of the Mycorrhizal Mutualists.</title>
        <authorList>
            <consortium name="DOE Joint Genome Institute"/>
            <consortium name="Mycorrhizal Genomics Consortium"/>
            <person name="Kohler A."/>
            <person name="Kuo A."/>
            <person name="Nagy L.G."/>
            <person name="Floudas D."/>
            <person name="Copeland A."/>
            <person name="Barry K.W."/>
            <person name="Cichocki N."/>
            <person name="Veneault-Fourrey C."/>
            <person name="LaButti K."/>
            <person name="Lindquist E.A."/>
            <person name="Lipzen A."/>
            <person name="Lundell T."/>
            <person name="Morin E."/>
            <person name="Murat C."/>
            <person name="Riley R."/>
            <person name="Ohm R."/>
            <person name="Sun H."/>
            <person name="Tunlid A."/>
            <person name="Henrissat B."/>
            <person name="Grigoriev I.V."/>
            <person name="Hibbett D.S."/>
            <person name="Martin F."/>
        </authorList>
    </citation>
    <scope>NUCLEOTIDE SEQUENCE [LARGE SCALE GENOMIC DNA]</scope>
    <source>
        <strain evidence="3">FD-334 SS-4</strain>
    </source>
</reference>